<gene>
    <name evidence="1" type="ORF">MTR62_16045</name>
</gene>
<comment type="caution">
    <text evidence="1">The sequence shown here is derived from an EMBL/GenBank/DDBJ whole genome shotgun (WGS) entry which is preliminary data.</text>
</comment>
<keyword evidence="2" id="KW-1185">Reference proteome</keyword>
<protein>
    <submittedName>
        <fullName evidence="1">Nucleotidyltransferase domain-containing protein</fullName>
    </submittedName>
</protein>
<sequence>MNTLRAADVKAEIEGRLLAVEREEGVRLLLCVESGSRAWGFPSPDSDYDVRFVYVRARDAYLGLRAPRDVIERPILDDIDLNGWDLRKLLALMLKSNATVSEWLASPIRYRADDPVMARVAALADRLFEPRGVARHYASLCRNALDRWPEPGAAMGVKRYFYALRPALALRALRRDPTRRPPMDLASLLVRAGLGASLESQIAELVAIKTQTREAGPVARYPELDALIRGELAQAGAIPERPLPGDAEQSAETLLLDCVNT</sequence>
<dbReference type="PANTHER" id="PTHR34817:SF2">
    <property type="entry name" value="NUCLEOTIDYLTRANSFERASE"/>
    <property type="match status" value="1"/>
</dbReference>
<dbReference type="Proteomes" id="UP001162881">
    <property type="component" value="Unassembled WGS sequence"/>
</dbReference>
<accession>A0ABT0BGJ0</accession>
<dbReference type="Pfam" id="PF10127">
    <property type="entry name" value="RlaP"/>
    <property type="match status" value="1"/>
</dbReference>
<dbReference type="EMBL" id="JALHLF010000083">
    <property type="protein sequence ID" value="MCJ2184191.1"/>
    <property type="molecule type" value="Genomic_DNA"/>
</dbReference>
<reference evidence="1" key="1">
    <citation type="submission" date="2022-03" db="EMBL/GenBank/DDBJ databases">
        <title>Identification of a novel bacterium isolated from mangrove sediments.</title>
        <authorList>
            <person name="Pan X."/>
        </authorList>
    </citation>
    <scope>NUCLEOTIDE SEQUENCE</scope>
    <source>
        <strain evidence="1">B1949</strain>
    </source>
</reference>
<evidence type="ECO:0000313" key="2">
    <source>
        <dbReference type="Proteomes" id="UP001162881"/>
    </source>
</evidence>
<proteinExistence type="predicted"/>
<name>A0ABT0BGJ0_9SPHN</name>
<dbReference type="RefSeq" id="WP_244022780.1">
    <property type="nucleotide sequence ID" value="NZ_JALHLF010000083.1"/>
</dbReference>
<dbReference type="InterPro" id="IPR018775">
    <property type="entry name" value="RlaP"/>
</dbReference>
<dbReference type="PANTHER" id="PTHR34817">
    <property type="entry name" value="NUCLEOTIDYLTRANSFERASE"/>
    <property type="match status" value="1"/>
</dbReference>
<organism evidence="1 2">
    <name type="scientific">Novosphingobium organovorum</name>
    <dbReference type="NCBI Taxonomy" id="2930092"/>
    <lineage>
        <taxon>Bacteria</taxon>
        <taxon>Pseudomonadati</taxon>
        <taxon>Pseudomonadota</taxon>
        <taxon>Alphaproteobacteria</taxon>
        <taxon>Sphingomonadales</taxon>
        <taxon>Sphingomonadaceae</taxon>
        <taxon>Novosphingobium</taxon>
    </lineage>
</organism>
<evidence type="ECO:0000313" key="1">
    <source>
        <dbReference type="EMBL" id="MCJ2184191.1"/>
    </source>
</evidence>